<keyword evidence="7" id="KW-1185">Reference proteome</keyword>
<evidence type="ECO:0000256" key="2">
    <source>
        <dbReference type="ARBA" id="ARBA00023315"/>
    </source>
</evidence>
<accession>A0AAW1R545</accession>
<feature type="site" description="Crucial for catalytic activity" evidence="3">
    <location>
        <position position="49"/>
    </location>
</feature>
<dbReference type="GO" id="GO:0019799">
    <property type="term" value="F:tubulin N-acetyltransferase activity"/>
    <property type="evidence" value="ECO:0007669"/>
    <property type="project" value="UniProtKB-UniRule"/>
</dbReference>
<gene>
    <name evidence="6" type="ORF">WJX72_002588</name>
</gene>
<protein>
    <recommendedName>
        <fullName evidence="3">Alpha-tubulin N-acetyltransferase</fullName>
        <shortName evidence="3">Alpha-TAT</shortName>
        <shortName evidence="3">TAT</shortName>
        <ecNumber evidence="3">2.3.1.108</ecNumber>
    </recommendedName>
    <alternativeName>
        <fullName evidence="3">Acetyltransferase mec-17 homolog</fullName>
    </alternativeName>
</protein>
<keyword evidence="1 3" id="KW-0808">Transferase</keyword>
<dbReference type="Proteomes" id="UP001489004">
    <property type="component" value="Unassembled WGS sequence"/>
</dbReference>
<dbReference type="GO" id="GO:0005874">
    <property type="term" value="C:microtubule"/>
    <property type="evidence" value="ECO:0007669"/>
    <property type="project" value="InterPro"/>
</dbReference>
<comment type="similarity">
    <text evidence="3">Belongs to the acetyltransferase ATAT1 family.</text>
</comment>
<feature type="binding site" evidence="3">
    <location>
        <begin position="149"/>
        <end position="158"/>
    </location>
    <ligand>
        <name>acetyl-CoA</name>
        <dbReference type="ChEBI" id="CHEBI:57288"/>
    </ligand>
</feature>
<comment type="catalytic activity">
    <reaction evidence="3">
        <text>L-lysyl-[alpha-tubulin] + acetyl-CoA = N(6)-acetyl-L-lysyl-[alpha-tubulin] + CoA + H(+)</text>
        <dbReference type="Rhea" id="RHEA:15277"/>
        <dbReference type="Rhea" id="RHEA-COMP:11278"/>
        <dbReference type="Rhea" id="RHEA-COMP:11279"/>
        <dbReference type="ChEBI" id="CHEBI:15378"/>
        <dbReference type="ChEBI" id="CHEBI:29969"/>
        <dbReference type="ChEBI" id="CHEBI:57287"/>
        <dbReference type="ChEBI" id="CHEBI:57288"/>
        <dbReference type="ChEBI" id="CHEBI:61930"/>
        <dbReference type="EC" id="2.3.1.108"/>
    </reaction>
</comment>
<dbReference type="HAMAP" id="MF_03130">
    <property type="entry name" value="mec17"/>
    <property type="match status" value="1"/>
</dbReference>
<evidence type="ECO:0000313" key="6">
    <source>
        <dbReference type="EMBL" id="KAK9828886.1"/>
    </source>
</evidence>
<dbReference type="Gene3D" id="3.40.630.30">
    <property type="match status" value="1"/>
</dbReference>
<feature type="region of interest" description="Disordered" evidence="4">
    <location>
        <begin position="248"/>
        <end position="321"/>
    </location>
</feature>
<evidence type="ECO:0000313" key="7">
    <source>
        <dbReference type="Proteomes" id="UP001489004"/>
    </source>
</evidence>
<dbReference type="PANTHER" id="PTHR12327">
    <property type="entry name" value="ALPHA-TUBULIN N-ACETYLTRANSFERASE 1"/>
    <property type="match status" value="1"/>
</dbReference>
<sequence>MEFNHSFAGLQGETVTSWDSKRIASLTREDRERFRSLVDHFGKLSAKAQGLPRPVTDLTRILNSDQKLYLATKPLAANRLLVLGGLKTGRKHLYIRVDTGAYRDIDPQSVLDFYVHESTQRRGVGKLLFEAFLTAEAQKAATVAYDRPSPKLLAFLYKHYGLSGYIPQTNNFVVFRAYWQHSNNRRVERVEDPNWATVSMRPLTGQKKLRKTTITSIQAPLQAPYGVLSSTAMHAAGCTSGMGNSAPLALPIMGPTRQSSGQSKSSTLHGRRASRDINASPDQPLRAHPIPYAAGTLQRSPTRLSGQPPWALSDPEPDLSASHAARFHHNGMHPGDAPHGVAGRANAELFMGYTAHGERQLTAAQLAAAAQRNGEGARSCMAW</sequence>
<dbReference type="Pfam" id="PF05301">
    <property type="entry name" value="Acetyltransf_16"/>
    <property type="match status" value="1"/>
</dbReference>
<dbReference type="GO" id="GO:0070507">
    <property type="term" value="P:regulation of microtubule cytoskeleton organization"/>
    <property type="evidence" value="ECO:0007669"/>
    <property type="project" value="UniProtKB-UniRule"/>
</dbReference>
<comment type="function">
    <text evidence="3">Specifically acetylates 'Lys-40' in alpha-tubulin on the lumenal side of microtubules. Promotes microtubule destabilization and accelerates microtubule dynamics; this activity may be independent of acetylation activity. Acetylates alpha-tubulin with a slow enzymatic rate, due to a catalytic site that is not optimized for acetyl transfer. Enters the microtubule through each end and diffuses quickly throughout the lumen of microtubules. Acetylates only long/old microtubules because of its slow acetylation rate since it does not have time to act on dynamically unstable microtubules before the enzyme is released.</text>
</comment>
<dbReference type="InterPro" id="IPR007965">
    <property type="entry name" value="GNAT_ATAT"/>
</dbReference>
<evidence type="ECO:0000259" key="5">
    <source>
        <dbReference type="PROSITE" id="PS51730"/>
    </source>
</evidence>
<comment type="caution">
    <text evidence="6">The sequence shown here is derived from an EMBL/GenBank/DDBJ whole genome shotgun (WGS) entry which is preliminary data.</text>
</comment>
<feature type="domain" description="N-acetyltransferase" evidence="5">
    <location>
        <begin position="1"/>
        <end position="179"/>
    </location>
</feature>
<evidence type="ECO:0000256" key="1">
    <source>
        <dbReference type="ARBA" id="ARBA00022679"/>
    </source>
</evidence>
<keyword evidence="2 3" id="KW-0012">Acyltransferase</keyword>
<dbReference type="EC" id="2.3.1.108" evidence="3"/>
<feature type="binding site" evidence="3">
    <location>
        <begin position="113"/>
        <end position="126"/>
    </location>
    <ligand>
        <name>acetyl-CoA</name>
        <dbReference type="ChEBI" id="CHEBI:57288"/>
    </ligand>
</feature>
<reference evidence="6 7" key="1">
    <citation type="journal article" date="2024" name="Nat. Commun.">
        <title>Phylogenomics reveals the evolutionary origins of lichenization in chlorophyte algae.</title>
        <authorList>
            <person name="Puginier C."/>
            <person name="Libourel C."/>
            <person name="Otte J."/>
            <person name="Skaloud P."/>
            <person name="Haon M."/>
            <person name="Grisel S."/>
            <person name="Petersen M."/>
            <person name="Berrin J.G."/>
            <person name="Delaux P.M."/>
            <person name="Dal Grande F."/>
            <person name="Keller J."/>
        </authorList>
    </citation>
    <scope>NUCLEOTIDE SEQUENCE [LARGE SCALE GENOMIC DNA]</scope>
    <source>
        <strain evidence="6 7">SAG 2043</strain>
    </source>
</reference>
<evidence type="ECO:0000256" key="4">
    <source>
        <dbReference type="SAM" id="MobiDB-lite"/>
    </source>
</evidence>
<dbReference type="AlphaFoldDB" id="A0AAW1R545"/>
<feature type="compositionally biased region" description="Polar residues" evidence="4">
    <location>
        <begin position="256"/>
        <end position="268"/>
    </location>
</feature>
<evidence type="ECO:0000256" key="3">
    <source>
        <dbReference type="HAMAP-Rule" id="MF_03130"/>
    </source>
</evidence>
<dbReference type="InterPro" id="IPR038746">
    <property type="entry name" value="Atat"/>
</dbReference>
<dbReference type="PROSITE" id="PS51730">
    <property type="entry name" value="GNAT_ATAT"/>
    <property type="match status" value="1"/>
</dbReference>
<dbReference type="EMBL" id="JALJOR010000001">
    <property type="protein sequence ID" value="KAK9828886.1"/>
    <property type="molecule type" value="Genomic_DNA"/>
</dbReference>
<name>A0AAW1R545_9CHLO</name>
<proteinExistence type="inferred from homology"/>
<dbReference type="PANTHER" id="PTHR12327:SF0">
    <property type="entry name" value="ALPHA-TUBULIN N-ACETYLTRANSFERASE 1"/>
    <property type="match status" value="1"/>
</dbReference>
<organism evidence="6 7">
    <name type="scientific">[Myrmecia] bisecta</name>
    <dbReference type="NCBI Taxonomy" id="41462"/>
    <lineage>
        <taxon>Eukaryota</taxon>
        <taxon>Viridiplantae</taxon>
        <taxon>Chlorophyta</taxon>
        <taxon>core chlorophytes</taxon>
        <taxon>Trebouxiophyceae</taxon>
        <taxon>Trebouxiales</taxon>
        <taxon>Trebouxiaceae</taxon>
        <taxon>Myrmecia</taxon>
    </lineage>
</organism>